<accession>A0A0B7MDA1</accession>
<dbReference type="AlphaFoldDB" id="A0A0B7MDA1"/>
<evidence type="ECO:0000313" key="2">
    <source>
        <dbReference type="Proteomes" id="UP000046155"/>
    </source>
</evidence>
<proteinExistence type="predicted"/>
<evidence type="ECO:0008006" key="3">
    <source>
        <dbReference type="Google" id="ProtNLM"/>
    </source>
</evidence>
<sequence>MRKNSAGFMAKAVLEILEEKSVAETDSEQQIHPYLLNRRKRGTIKNIPRILQANRSKISMDSKGRVLDNVISDQPGVQSKTFI</sequence>
<dbReference type="EMBL" id="CDRZ01000118">
    <property type="protein sequence ID" value="CEO88544.1"/>
    <property type="molecule type" value="Genomic_DNA"/>
</dbReference>
<dbReference type="RefSeq" id="WP_044664679.1">
    <property type="nucleotide sequence ID" value="NZ_CDRZ01000118.1"/>
</dbReference>
<dbReference type="Proteomes" id="UP000046155">
    <property type="component" value="Unassembled WGS sequence"/>
</dbReference>
<keyword evidence="2" id="KW-1185">Reference proteome</keyword>
<protein>
    <recommendedName>
        <fullName evidence="3">Transposase</fullName>
    </recommendedName>
</protein>
<reference evidence="2" key="1">
    <citation type="submission" date="2015-01" db="EMBL/GenBank/DDBJ databases">
        <authorList>
            <person name="Manzoor Shahid"/>
            <person name="Zubair Saima"/>
        </authorList>
    </citation>
    <scope>NUCLEOTIDE SEQUENCE [LARGE SCALE GENOMIC DNA]</scope>
    <source>
        <strain evidence="2">Sp3</strain>
    </source>
</reference>
<evidence type="ECO:0000313" key="1">
    <source>
        <dbReference type="EMBL" id="CEO88544.1"/>
    </source>
</evidence>
<name>A0A0B7MDA1_9FIRM</name>
<organism evidence="1 2">
    <name type="scientific">Syntrophaceticus schinkii</name>
    <dbReference type="NCBI Taxonomy" id="499207"/>
    <lineage>
        <taxon>Bacteria</taxon>
        <taxon>Bacillati</taxon>
        <taxon>Bacillota</taxon>
        <taxon>Clostridia</taxon>
        <taxon>Thermoanaerobacterales</taxon>
        <taxon>Thermoanaerobacterales Family III. Incertae Sedis</taxon>
        <taxon>Syntrophaceticus</taxon>
    </lineage>
</organism>
<gene>
    <name evidence="1" type="ORF">SSCH_2040004</name>
</gene>